<dbReference type="AlphaFoldDB" id="A0A2J6TMG9"/>
<keyword evidence="2" id="KW-1185">Reference proteome</keyword>
<gene>
    <name evidence="1" type="ORF">K444DRAFT_555289</name>
</gene>
<dbReference type="PANTHER" id="PTHR38115:SF1">
    <property type="entry name" value="LIPOCALIN-LIKE DOMAIN-CONTAINING PROTEIN"/>
    <property type="match status" value="1"/>
</dbReference>
<evidence type="ECO:0000313" key="2">
    <source>
        <dbReference type="Proteomes" id="UP000235371"/>
    </source>
</evidence>
<dbReference type="RefSeq" id="XP_024741115.1">
    <property type="nucleotide sequence ID" value="XM_024876696.1"/>
</dbReference>
<organism evidence="1 2">
    <name type="scientific">Hyaloscypha bicolor E</name>
    <dbReference type="NCBI Taxonomy" id="1095630"/>
    <lineage>
        <taxon>Eukaryota</taxon>
        <taxon>Fungi</taxon>
        <taxon>Dikarya</taxon>
        <taxon>Ascomycota</taxon>
        <taxon>Pezizomycotina</taxon>
        <taxon>Leotiomycetes</taxon>
        <taxon>Helotiales</taxon>
        <taxon>Hyaloscyphaceae</taxon>
        <taxon>Hyaloscypha</taxon>
        <taxon>Hyaloscypha bicolor</taxon>
    </lineage>
</organism>
<protein>
    <recommendedName>
        <fullName evidence="3">Lipocalin-like domain-containing protein</fullName>
    </recommendedName>
</protein>
<sequence length="197" mass="21855">MATPSDVSMQDLTGSWTLSKTLSDPFDRVFAIQGIPWIIRKVVSIATLSLKATQQVDESGTKTLVFTQAVSVAIGGLSEENEVRVLDWREEFHSSTLFGTSSHRSRLVNLSAATGHDGKPLHSFLSQGLLDEGEPGGDNNLYDLVVHQTNGWVMEQIWGFGMLNDERWLMRTMVVRKGNEVATARAIYDWKGKEDGQ</sequence>
<dbReference type="GeneID" id="36584775"/>
<dbReference type="OrthoDB" id="425354at2759"/>
<accession>A0A2J6TMG9</accession>
<dbReference type="PANTHER" id="PTHR38115">
    <property type="entry name" value="LIPOCALIN-LIKE DOMAIN-CONTAINING PROTEIN"/>
    <property type="match status" value="1"/>
</dbReference>
<reference evidence="1 2" key="1">
    <citation type="submission" date="2016-04" db="EMBL/GenBank/DDBJ databases">
        <title>A degradative enzymes factory behind the ericoid mycorrhizal symbiosis.</title>
        <authorList>
            <consortium name="DOE Joint Genome Institute"/>
            <person name="Martino E."/>
            <person name="Morin E."/>
            <person name="Grelet G."/>
            <person name="Kuo A."/>
            <person name="Kohler A."/>
            <person name="Daghino S."/>
            <person name="Barry K."/>
            <person name="Choi C."/>
            <person name="Cichocki N."/>
            <person name="Clum A."/>
            <person name="Copeland A."/>
            <person name="Hainaut M."/>
            <person name="Haridas S."/>
            <person name="Labutti K."/>
            <person name="Lindquist E."/>
            <person name="Lipzen A."/>
            <person name="Khouja H.-R."/>
            <person name="Murat C."/>
            <person name="Ohm R."/>
            <person name="Olson A."/>
            <person name="Spatafora J."/>
            <person name="Veneault-Fourrey C."/>
            <person name="Henrissat B."/>
            <person name="Grigoriev I."/>
            <person name="Martin F."/>
            <person name="Perotto S."/>
        </authorList>
    </citation>
    <scope>NUCLEOTIDE SEQUENCE [LARGE SCALE GENOMIC DNA]</scope>
    <source>
        <strain evidence="1 2">E</strain>
    </source>
</reference>
<dbReference type="EMBL" id="KZ613769">
    <property type="protein sequence ID" value="PMD64211.1"/>
    <property type="molecule type" value="Genomic_DNA"/>
</dbReference>
<dbReference type="InParanoid" id="A0A2J6TMG9"/>
<dbReference type="Proteomes" id="UP000235371">
    <property type="component" value="Unassembled WGS sequence"/>
</dbReference>
<dbReference type="InterPro" id="IPR053037">
    <property type="entry name" value="Pericyclase_pydY-like"/>
</dbReference>
<name>A0A2J6TMG9_9HELO</name>
<evidence type="ECO:0008006" key="3">
    <source>
        <dbReference type="Google" id="ProtNLM"/>
    </source>
</evidence>
<proteinExistence type="predicted"/>
<evidence type="ECO:0000313" key="1">
    <source>
        <dbReference type="EMBL" id="PMD64211.1"/>
    </source>
</evidence>